<evidence type="ECO:0000313" key="12">
    <source>
        <dbReference type="EMBL" id="EGG30907.1"/>
    </source>
</evidence>
<comment type="subcellular location">
    <subcellularLocation>
        <location evidence="2">Cell membrane</location>
        <topology evidence="2">Multi-pass membrane protein</topology>
    </subcellularLocation>
</comment>
<dbReference type="SMART" id="SM00388">
    <property type="entry name" value="HisKA"/>
    <property type="match status" value="1"/>
</dbReference>
<evidence type="ECO:0000313" key="13">
    <source>
        <dbReference type="Proteomes" id="UP000005615"/>
    </source>
</evidence>
<feature type="transmembrane region" description="Helical" evidence="10">
    <location>
        <begin position="43"/>
        <end position="61"/>
    </location>
</feature>
<dbReference type="SMART" id="SM00387">
    <property type="entry name" value="HATPase_c"/>
    <property type="match status" value="1"/>
</dbReference>
<dbReference type="AlphaFoldDB" id="F3KYH2"/>
<keyword evidence="10" id="KW-0812">Transmembrane</keyword>
<dbReference type="eggNOG" id="COG4191">
    <property type="taxonomic scope" value="Bacteria"/>
</dbReference>
<dbReference type="Proteomes" id="UP000005615">
    <property type="component" value="Unassembled WGS sequence"/>
</dbReference>
<dbReference type="Pfam" id="PF25323">
    <property type="entry name" value="6TM_PilS"/>
    <property type="match status" value="1"/>
</dbReference>
<dbReference type="GO" id="GO:0005524">
    <property type="term" value="F:ATP binding"/>
    <property type="evidence" value="ECO:0007669"/>
    <property type="project" value="UniProtKB-KW"/>
</dbReference>
<dbReference type="InterPro" id="IPR005467">
    <property type="entry name" value="His_kinase_dom"/>
</dbReference>
<protein>
    <recommendedName>
        <fullName evidence="3">histidine kinase</fullName>
        <ecNumber evidence="3">2.7.13.3</ecNumber>
    </recommendedName>
</protein>
<feature type="domain" description="Histidine kinase" evidence="11">
    <location>
        <begin position="213"/>
        <end position="418"/>
    </location>
</feature>
<evidence type="ECO:0000256" key="5">
    <source>
        <dbReference type="ARBA" id="ARBA00022553"/>
    </source>
</evidence>
<dbReference type="Pfam" id="PF00512">
    <property type="entry name" value="HisKA"/>
    <property type="match status" value="1"/>
</dbReference>
<evidence type="ECO:0000259" key="11">
    <source>
        <dbReference type="PROSITE" id="PS50109"/>
    </source>
</evidence>
<keyword evidence="9" id="KW-0067">ATP-binding</keyword>
<dbReference type="PRINTS" id="PR00344">
    <property type="entry name" value="BCTRLSENSOR"/>
</dbReference>
<evidence type="ECO:0000256" key="6">
    <source>
        <dbReference type="ARBA" id="ARBA00022679"/>
    </source>
</evidence>
<dbReference type="InterPro" id="IPR050980">
    <property type="entry name" value="2C_sensor_his_kinase"/>
</dbReference>
<evidence type="ECO:0000256" key="10">
    <source>
        <dbReference type="SAM" id="Phobius"/>
    </source>
</evidence>
<proteinExistence type="predicted"/>
<dbReference type="InterPro" id="IPR004358">
    <property type="entry name" value="Sig_transdc_His_kin-like_C"/>
</dbReference>
<dbReference type="PANTHER" id="PTHR44936:SF10">
    <property type="entry name" value="SENSOR PROTEIN RSTB"/>
    <property type="match status" value="1"/>
</dbReference>
<dbReference type="Pfam" id="PF02518">
    <property type="entry name" value="HATPase_c"/>
    <property type="match status" value="1"/>
</dbReference>
<dbReference type="EC" id="2.7.13.3" evidence="3"/>
<comment type="caution">
    <text evidence="12">The sequence shown here is derived from an EMBL/GenBank/DDBJ whole genome shotgun (WGS) entry which is preliminary data.</text>
</comment>
<evidence type="ECO:0000256" key="1">
    <source>
        <dbReference type="ARBA" id="ARBA00000085"/>
    </source>
</evidence>
<dbReference type="PROSITE" id="PS50109">
    <property type="entry name" value="HIS_KIN"/>
    <property type="match status" value="1"/>
</dbReference>
<dbReference type="CDD" id="cd00082">
    <property type="entry name" value="HisKA"/>
    <property type="match status" value="1"/>
</dbReference>
<keyword evidence="10" id="KW-1133">Transmembrane helix</keyword>
<feature type="transmembrane region" description="Helical" evidence="10">
    <location>
        <begin position="119"/>
        <end position="138"/>
    </location>
</feature>
<dbReference type="InterPro" id="IPR003661">
    <property type="entry name" value="HisK_dim/P_dom"/>
</dbReference>
<keyword evidence="5" id="KW-0597">Phosphoprotein</keyword>
<keyword evidence="4" id="KW-1003">Cell membrane</keyword>
<evidence type="ECO:0000256" key="7">
    <source>
        <dbReference type="ARBA" id="ARBA00022741"/>
    </source>
</evidence>
<organism evidence="12 13">
    <name type="scientific">Aequoribacter fuscus</name>
    <dbReference type="NCBI Taxonomy" id="2518989"/>
    <lineage>
        <taxon>Bacteria</taxon>
        <taxon>Pseudomonadati</taxon>
        <taxon>Pseudomonadota</taxon>
        <taxon>Gammaproteobacteria</taxon>
        <taxon>Cellvibrionales</taxon>
        <taxon>Halieaceae</taxon>
        <taxon>Aequoribacter</taxon>
    </lineage>
</organism>
<dbReference type="Gene3D" id="1.10.287.130">
    <property type="match status" value="1"/>
</dbReference>
<evidence type="ECO:0000256" key="4">
    <source>
        <dbReference type="ARBA" id="ARBA00022475"/>
    </source>
</evidence>
<name>F3KYH2_9GAMM</name>
<dbReference type="STRING" id="2518989.IMCC3088_1567"/>
<keyword evidence="6" id="KW-0808">Transferase</keyword>
<dbReference type="GO" id="GO:0005886">
    <property type="term" value="C:plasma membrane"/>
    <property type="evidence" value="ECO:0007669"/>
    <property type="project" value="UniProtKB-SubCell"/>
</dbReference>
<sequence>MPHLSKVHLNQLFIVRALALAAFAVGLLYLATTTSDSDVITESTTALVVLATITAISAWYFREKQAVTDLQLSQQIAVDILGWSFLMYLTGGANNPFISYLLVPVIISAAVLHQKFTAVMALAALLAYTLLLHYHLPFSPLSPAMSHTNVHGPAGNTHILGMWFNFAFSAALVVLVVSRMAHAMRQREKRAAELRENNLRNEQIHAIATMAATTAHELGTPLNTLSLYADELKHLCGNTPEVESLLNAMEERLDQCGQITRKLASRAEIDKLRVQSSQLAKPWLEGVIAQWKKKRPEAHIALQTDEQSQDASIKIDQTLAPAIENLLNNALEAGSELIEVTLSCYGKEIQIAIRDYGSGIPSEILTQIGKTVIQDSEKGLGIGLMLTHATINNHGGSLLHHQPADGGTLTTVILPRERC</sequence>
<evidence type="ECO:0000256" key="2">
    <source>
        <dbReference type="ARBA" id="ARBA00004651"/>
    </source>
</evidence>
<feature type="transmembrane region" description="Helical" evidence="10">
    <location>
        <begin position="158"/>
        <end position="177"/>
    </location>
</feature>
<accession>F3KYH2</accession>
<dbReference type="InterPro" id="IPR036097">
    <property type="entry name" value="HisK_dim/P_sf"/>
</dbReference>
<evidence type="ECO:0000256" key="9">
    <source>
        <dbReference type="ARBA" id="ARBA00022840"/>
    </source>
</evidence>
<dbReference type="GO" id="GO:0000155">
    <property type="term" value="F:phosphorelay sensor kinase activity"/>
    <property type="evidence" value="ECO:0007669"/>
    <property type="project" value="InterPro"/>
</dbReference>
<evidence type="ECO:0000256" key="3">
    <source>
        <dbReference type="ARBA" id="ARBA00012438"/>
    </source>
</evidence>
<dbReference type="SUPFAM" id="SSF47384">
    <property type="entry name" value="Homodimeric domain of signal transducing histidine kinase"/>
    <property type="match status" value="1"/>
</dbReference>
<dbReference type="Gene3D" id="3.30.565.10">
    <property type="entry name" value="Histidine kinase-like ATPase, C-terminal domain"/>
    <property type="match status" value="1"/>
</dbReference>
<keyword evidence="13" id="KW-1185">Reference proteome</keyword>
<dbReference type="SUPFAM" id="SSF55874">
    <property type="entry name" value="ATPase domain of HSP90 chaperone/DNA topoisomerase II/histidine kinase"/>
    <property type="match status" value="1"/>
</dbReference>
<comment type="catalytic activity">
    <reaction evidence="1">
        <text>ATP + protein L-histidine = ADP + protein N-phospho-L-histidine.</text>
        <dbReference type="EC" id="2.7.13.3"/>
    </reaction>
</comment>
<evidence type="ECO:0000256" key="8">
    <source>
        <dbReference type="ARBA" id="ARBA00022777"/>
    </source>
</evidence>
<keyword evidence="7" id="KW-0547">Nucleotide-binding</keyword>
<gene>
    <name evidence="12" type="ORF">IMCC3088_1567</name>
</gene>
<dbReference type="EMBL" id="AEIG01000003">
    <property type="protein sequence ID" value="EGG30907.1"/>
    <property type="molecule type" value="Genomic_DNA"/>
</dbReference>
<keyword evidence="10" id="KW-0472">Membrane</keyword>
<dbReference type="InterPro" id="IPR036890">
    <property type="entry name" value="HATPase_C_sf"/>
</dbReference>
<keyword evidence="8 12" id="KW-0418">Kinase</keyword>
<feature type="transmembrane region" description="Helical" evidence="10">
    <location>
        <begin position="12"/>
        <end position="31"/>
    </location>
</feature>
<dbReference type="RefSeq" id="WP_009574450.1">
    <property type="nucleotide sequence ID" value="NZ_AEIG01000003.1"/>
</dbReference>
<dbReference type="InterPro" id="IPR003594">
    <property type="entry name" value="HATPase_dom"/>
</dbReference>
<reference evidence="12 13" key="1">
    <citation type="journal article" date="2011" name="J. Bacteriol.">
        <title>Genome sequence of strain IMCC3088, a proteorhodopsin-containing marine bacterium belonging to the OM60/NOR5 clade.</title>
        <authorList>
            <person name="Jang Y."/>
            <person name="Oh H.M."/>
            <person name="Kang I."/>
            <person name="Lee K."/>
            <person name="Yang S.J."/>
            <person name="Cho J.C."/>
        </authorList>
    </citation>
    <scope>NUCLEOTIDE SEQUENCE [LARGE SCALE GENOMIC DNA]</scope>
    <source>
        <strain evidence="12 13">IMCC3088</strain>
    </source>
</reference>
<dbReference type="PANTHER" id="PTHR44936">
    <property type="entry name" value="SENSOR PROTEIN CREC"/>
    <property type="match status" value="1"/>
</dbReference>